<comment type="cofactor">
    <cofactor evidence="1">
        <name>FAD</name>
        <dbReference type="ChEBI" id="CHEBI:57692"/>
    </cofactor>
</comment>
<name>A0A0D6ET92_SPOSA</name>
<feature type="domain" description="FAD dependent oxidoreductase" evidence="6">
    <location>
        <begin position="9"/>
        <end position="403"/>
    </location>
</feature>
<reference evidence="8" key="1">
    <citation type="submission" date="2015-02" db="EMBL/GenBank/DDBJ databases">
        <authorList>
            <person name="Gon?alves P."/>
        </authorList>
    </citation>
    <scope>NUCLEOTIDE SEQUENCE [LARGE SCALE GENOMIC DNA]</scope>
</reference>
<organism evidence="7 8">
    <name type="scientific">Sporidiobolus salmonicolor</name>
    <name type="common">Yeast-like fungus</name>
    <name type="synonym">Sporobolomyces salmonicolor</name>
    <dbReference type="NCBI Taxonomy" id="5005"/>
    <lineage>
        <taxon>Eukaryota</taxon>
        <taxon>Fungi</taxon>
        <taxon>Dikarya</taxon>
        <taxon>Basidiomycota</taxon>
        <taxon>Pucciniomycotina</taxon>
        <taxon>Microbotryomycetes</taxon>
        <taxon>Sporidiobolales</taxon>
        <taxon>Sporidiobolaceae</taxon>
        <taxon>Sporobolomyces</taxon>
    </lineage>
</organism>
<dbReference type="Gene3D" id="3.50.50.60">
    <property type="entry name" value="FAD/NAD(P)-binding domain"/>
    <property type="match status" value="1"/>
</dbReference>
<dbReference type="GO" id="GO:0004657">
    <property type="term" value="F:proline dehydrogenase activity"/>
    <property type="evidence" value="ECO:0007669"/>
    <property type="project" value="TreeGrafter"/>
</dbReference>
<evidence type="ECO:0000256" key="5">
    <source>
        <dbReference type="ARBA" id="ARBA00023002"/>
    </source>
</evidence>
<dbReference type="AlphaFoldDB" id="A0A0D6ET92"/>
<dbReference type="OrthoDB" id="2219495at2759"/>
<dbReference type="PANTHER" id="PTHR10961:SF46">
    <property type="entry name" value="PEROXISOMAL SARCOSINE OXIDASE"/>
    <property type="match status" value="1"/>
</dbReference>
<dbReference type="EMBL" id="CENE01000048">
    <property type="protein sequence ID" value="CEQ43073.1"/>
    <property type="molecule type" value="Genomic_DNA"/>
</dbReference>
<dbReference type="GO" id="GO:0050031">
    <property type="term" value="F:L-pipecolate oxidase activity"/>
    <property type="evidence" value="ECO:0007669"/>
    <property type="project" value="TreeGrafter"/>
</dbReference>
<keyword evidence="8" id="KW-1185">Reference proteome</keyword>
<dbReference type="Gene3D" id="3.30.9.10">
    <property type="entry name" value="D-Amino Acid Oxidase, subunit A, domain 2"/>
    <property type="match status" value="1"/>
</dbReference>
<dbReference type="InterPro" id="IPR036188">
    <property type="entry name" value="FAD/NAD-bd_sf"/>
</dbReference>
<dbReference type="GO" id="GO:0050660">
    <property type="term" value="F:flavin adenine dinucleotide binding"/>
    <property type="evidence" value="ECO:0007669"/>
    <property type="project" value="InterPro"/>
</dbReference>
<proteinExistence type="inferred from homology"/>
<dbReference type="Proteomes" id="UP000243876">
    <property type="component" value="Unassembled WGS sequence"/>
</dbReference>
<evidence type="ECO:0000313" key="7">
    <source>
        <dbReference type="EMBL" id="CEQ43073.1"/>
    </source>
</evidence>
<dbReference type="InterPro" id="IPR045170">
    <property type="entry name" value="MTOX"/>
</dbReference>
<keyword evidence="4" id="KW-0274">FAD</keyword>
<gene>
    <name evidence="7" type="primary">SPOSA6832_04969</name>
</gene>
<dbReference type="InterPro" id="IPR006076">
    <property type="entry name" value="FAD-dep_OxRdtase"/>
</dbReference>
<dbReference type="Pfam" id="PF01266">
    <property type="entry name" value="DAO"/>
    <property type="match status" value="1"/>
</dbReference>
<dbReference type="GO" id="GO:0008115">
    <property type="term" value="F:sarcosine oxidase activity"/>
    <property type="evidence" value="ECO:0007669"/>
    <property type="project" value="TreeGrafter"/>
</dbReference>
<evidence type="ECO:0000256" key="3">
    <source>
        <dbReference type="ARBA" id="ARBA00022630"/>
    </source>
</evidence>
<evidence type="ECO:0000256" key="2">
    <source>
        <dbReference type="ARBA" id="ARBA00010989"/>
    </source>
</evidence>
<evidence type="ECO:0000256" key="1">
    <source>
        <dbReference type="ARBA" id="ARBA00001974"/>
    </source>
</evidence>
<dbReference type="PANTHER" id="PTHR10961">
    <property type="entry name" value="PEROXISOMAL SARCOSINE OXIDASE"/>
    <property type="match status" value="1"/>
</dbReference>
<evidence type="ECO:0000313" key="8">
    <source>
        <dbReference type="Proteomes" id="UP000243876"/>
    </source>
</evidence>
<comment type="similarity">
    <text evidence="2">Belongs to the MSOX/MTOX family.</text>
</comment>
<accession>A0A0D6ET92</accession>
<sequence>MPAPKPPQRVLVVGAGEFGSSAALALAEGPYSGRGDLITLLERGAEPPAIDAASSDINKLVLSADRAKRVLCVHLTRPFCSAADPLYAQLAKDAIKEWHTPRWKDHYHESGVVVVSRTDDPQANYVRGSYANNAAGPAPASGRLESGRDVEKLYPEGVPVGSFEGDFGCARRSVRDRNAHGGWAASRDAVVSTIALCRTLGVRVVAGEASNLLLTPSLKDVRGVRLTDGRTLEADFVIAACGSWTPMLLPELKENCLPTGQTIAMVQLSEEETRRYRDIPVSLCMDTGFYCFPPTSTGIVKMAIHDRGWLAPSPALNLPSAPRTSLTAGYEQQQIPASALAAIRDGMRRIHPELAEKEIIETRLCWYSDRVSGDFLFDYHPRYPSLFVAAGGSGHAFKFMPLVPAWILSALQGTLSPELKRLWSFEGDKTRLDTSRGEKMIVRKMLDGEKAAKL</sequence>
<dbReference type="SUPFAM" id="SSF51905">
    <property type="entry name" value="FAD/NAD(P)-binding domain"/>
    <property type="match status" value="1"/>
</dbReference>
<evidence type="ECO:0000259" key="6">
    <source>
        <dbReference type="Pfam" id="PF01266"/>
    </source>
</evidence>
<keyword evidence="3" id="KW-0285">Flavoprotein</keyword>
<keyword evidence="5" id="KW-0560">Oxidoreductase</keyword>
<protein>
    <submittedName>
        <fullName evidence="7">SPOSA6832_04969-mRNA-1:cds</fullName>
    </submittedName>
</protein>
<evidence type="ECO:0000256" key="4">
    <source>
        <dbReference type="ARBA" id="ARBA00022827"/>
    </source>
</evidence>